<name>A0A2A2D618_9ACTN</name>
<keyword evidence="2" id="KW-1185">Reference proteome</keyword>
<proteinExistence type="predicted"/>
<protein>
    <submittedName>
        <fullName evidence="1">Uncharacterized protein</fullName>
    </submittedName>
</protein>
<dbReference type="AlphaFoldDB" id="A0A2A2D618"/>
<dbReference type="EMBL" id="NSJV01000413">
    <property type="protein sequence ID" value="PAU46886.1"/>
    <property type="molecule type" value="Genomic_DNA"/>
</dbReference>
<sequence>MADDLFLRYMRAFQTSTEHVDGCAACQAYEPCQVGKPLHERFARLQDAYVQRRARQNRR</sequence>
<gene>
    <name evidence="1" type="ORF">CK936_21525</name>
</gene>
<reference evidence="1 2" key="1">
    <citation type="submission" date="2017-08" db="EMBL/GenBank/DDBJ databases">
        <title>Genome sequence of Streptomyces albireticuli NRRL B-1670.</title>
        <authorList>
            <person name="Graham D.E."/>
            <person name="Mahan K.M."/>
            <person name="Klingeman D.M."/>
            <person name="Hettich R.L."/>
            <person name="Parry R.J."/>
            <person name="Spain J.C."/>
        </authorList>
    </citation>
    <scope>NUCLEOTIDE SEQUENCE [LARGE SCALE GENOMIC DNA]</scope>
    <source>
        <strain evidence="1 2">NRRL B-1670</strain>
    </source>
</reference>
<accession>A0A2A2D618</accession>
<organism evidence="1 2">
    <name type="scientific">Streptomyces albireticuli</name>
    <dbReference type="NCBI Taxonomy" id="1940"/>
    <lineage>
        <taxon>Bacteria</taxon>
        <taxon>Bacillati</taxon>
        <taxon>Actinomycetota</taxon>
        <taxon>Actinomycetes</taxon>
        <taxon>Kitasatosporales</taxon>
        <taxon>Streptomycetaceae</taxon>
        <taxon>Streptomyces</taxon>
    </lineage>
</organism>
<evidence type="ECO:0000313" key="1">
    <source>
        <dbReference type="EMBL" id="PAU46886.1"/>
    </source>
</evidence>
<evidence type="ECO:0000313" key="2">
    <source>
        <dbReference type="Proteomes" id="UP000218944"/>
    </source>
</evidence>
<comment type="caution">
    <text evidence="1">The sequence shown here is derived from an EMBL/GenBank/DDBJ whole genome shotgun (WGS) entry which is preliminary data.</text>
</comment>
<dbReference type="Proteomes" id="UP000218944">
    <property type="component" value="Unassembled WGS sequence"/>
</dbReference>